<keyword evidence="2" id="KW-1185">Reference proteome</keyword>
<gene>
    <name evidence="1" type="ORF">CEXT_171681</name>
</gene>
<sequence length="184" mass="21411">MTPTKQLNELTDTNLRSICNANKLFRKRLPRLFGTKSFGRGDDCASLLRRLHEFIHKNHIFSPSATNTNRTASSAALTTVQIQSGARHRAGVTITGELVYISEKFFIIHIDNFSKQEQIEYSVQTRLREEGWNRFSGKSTWRRYLNNLLNCYKVEFCFERMFIVNAFRRLPDVELQIVLTGDKM</sequence>
<organism evidence="1 2">
    <name type="scientific">Caerostris extrusa</name>
    <name type="common">Bark spider</name>
    <name type="synonym">Caerostris bankana</name>
    <dbReference type="NCBI Taxonomy" id="172846"/>
    <lineage>
        <taxon>Eukaryota</taxon>
        <taxon>Metazoa</taxon>
        <taxon>Ecdysozoa</taxon>
        <taxon>Arthropoda</taxon>
        <taxon>Chelicerata</taxon>
        <taxon>Arachnida</taxon>
        <taxon>Araneae</taxon>
        <taxon>Araneomorphae</taxon>
        <taxon>Entelegynae</taxon>
        <taxon>Araneoidea</taxon>
        <taxon>Araneidae</taxon>
        <taxon>Caerostris</taxon>
    </lineage>
</organism>
<name>A0AAV4QVP4_CAEEX</name>
<evidence type="ECO:0000313" key="1">
    <source>
        <dbReference type="EMBL" id="GIY13339.1"/>
    </source>
</evidence>
<dbReference type="Proteomes" id="UP001054945">
    <property type="component" value="Unassembled WGS sequence"/>
</dbReference>
<dbReference type="EMBL" id="BPLR01006918">
    <property type="protein sequence ID" value="GIY13339.1"/>
    <property type="molecule type" value="Genomic_DNA"/>
</dbReference>
<reference evidence="1 2" key="1">
    <citation type="submission" date="2021-06" db="EMBL/GenBank/DDBJ databases">
        <title>Caerostris extrusa draft genome.</title>
        <authorList>
            <person name="Kono N."/>
            <person name="Arakawa K."/>
        </authorList>
    </citation>
    <scope>NUCLEOTIDE SEQUENCE [LARGE SCALE GENOMIC DNA]</scope>
</reference>
<evidence type="ECO:0000313" key="2">
    <source>
        <dbReference type="Proteomes" id="UP001054945"/>
    </source>
</evidence>
<proteinExistence type="predicted"/>
<protein>
    <submittedName>
        <fullName evidence="1">Uncharacterized protein</fullName>
    </submittedName>
</protein>
<accession>A0AAV4QVP4</accession>
<comment type="caution">
    <text evidence="1">The sequence shown here is derived from an EMBL/GenBank/DDBJ whole genome shotgun (WGS) entry which is preliminary data.</text>
</comment>
<dbReference type="AlphaFoldDB" id="A0AAV4QVP4"/>